<keyword evidence="1" id="KW-0472">Membrane</keyword>
<organism evidence="2 3">
    <name type="scientific">Neolewinella agarilytica</name>
    <dbReference type="NCBI Taxonomy" id="478744"/>
    <lineage>
        <taxon>Bacteria</taxon>
        <taxon>Pseudomonadati</taxon>
        <taxon>Bacteroidota</taxon>
        <taxon>Saprospiria</taxon>
        <taxon>Saprospirales</taxon>
        <taxon>Lewinellaceae</taxon>
        <taxon>Neolewinella</taxon>
    </lineage>
</organism>
<evidence type="ECO:0000313" key="2">
    <source>
        <dbReference type="EMBL" id="SER09908.1"/>
    </source>
</evidence>
<feature type="transmembrane region" description="Helical" evidence="1">
    <location>
        <begin position="90"/>
        <end position="107"/>
    </location>
</feature>
<reference evidence="3" key="1">
    <citation type="submission" date="2016-10" db="EMBL/GenBank/DDBJ databases">
        <authorList>
            <person name="Varghese N."/>
            <person name="Submissions S."/>
        </authorList>
    </citation>
    <scope>NUCLEOTIDE SEQUENCE [LARGE SCALE GENOMIC DNA]</scope>
    <source>
        <strain evidence="3">DSM 24740</strain>
    </source>
</reference>
<accession>A0A1H9LEX4</accession>
<feature type="transmembrane region" description="Helical" evidence="1">
    <location>
        <begin position="307"/>
        <end position="325"/>
    </location>
</feature>
<proteinExistence type="predicted"/>
<keyword evidence="1" id="KW-1133">Transmembrane helix</keyword>
<dbReference type="OrthoDB" id="1491566at2"/>
<gene>
    <name evidence="2" type="ORF">SAMN05444359_1248</name>
</gene>
<evidence type="ECO:0000256" key="1">
    <source>
        <dbReference type="SAM" id="Phobius"/>
    </source>
</evidence>
<keyword evidence="1" id="KW-0812">Transmembrane</keyword>
<dbReference type="Proteomes" id="UP000199021">
    <property type="component" value="Unassembled WGS sequence"/>
</dbReference>
<keyword evidence="3" id="KW-1185">Reference proteome</keyword>
<feature type="transmembrane region" description="Helical" evidence="1">
    <location>
        <begin position="55"/>
        <end position="78"/>
    </location>
</feature>
<feature type="transmembrane region" description="Helical" evidence="1">
    <location>
        <begin position="260"/>
        <end position="277"/>
    </location>
</feature>
<sequence>MLSLFRSNQAQAGLFLLVYALLLQLPALLGGAVAPPEVTGNGFLGNWLMNMVTGNYWLGLLIPVLLIFVQGIQANLLASRHRFSRVVTQFPGLFVVLIWAMVPSFRWVHPGQVANVFLLFGLIAICRLYKKNEPSVPLFNAGAWLGLAFLFRPEYLFFAPAFLTAIVVLRRPEIRSFFQWLTGFVSICFFAGVAAYFFGSLPELWLAQVSGFGWFSPTSLWLYDALPLGLIAVILLPLSLLFGSLSRLLNIEGKKGVKIIYWFLLFTIPAVLLGGQFVAAELAIITVPIGILLGLAMVDVDSSRAEVVHLLLFAVAIAAGLTSWIG</sequence>
<dbReference type="EMBL" id="FOFB01000024">
    <property type="protein sequence ID" value="SER09908.1"/>
    <property type="molecule type" value="Genomic_DNA"/>
</dbReference>
<feature type="transmembrane region" description="Helical" evidence="1">
    <location>
        <begin position="229"/>
        <end position="248"/>
    </location>
</feature>
<protein>
    <submittedName>
        <fullName evidence="2">Uncharacterized protein</fullName>
    </submittedName>
</protein>
<name>A0A1H9LEX4_9BACT</name>
<evidence type="ECO:0000313" key="3">
    <source>
        <dbReference type="Proteomes" id="UP000199021"/>
    </source>
</evidence>
<dbReference type="RefSeq" id="WP_090171573.1">
    <property type="nucleotide sequence ID" value="NZ_FOFB01000024.1"/>
</dbReference>
<feature type="transmembrane region" description="Helical" evidence="1">
    <location>
        <begin position="141"/>
        <end position="165"/>
    </location>
</feature>
<dbReference type="InParanoid" id="A0A1H9LEX4"/>
<feature type="transmembrane region" description="Helical" evidence="1">
    <location>
        <begin position="283"/>
        <end position="300"/>
    </location>
</feature>
<feature type="transmembrane region" description="Helical" evidence="1">
    <location>
        <begin position="177"/>
        <end position="198"/>
    </location>
</feature>
<dbReference type="STRING" id="478744.SAMN05444359_1248"/>
<dbReference type="AlphaFoldDB" id="A0A1H9LEX4"/>